<dbReference type="OrthoDB" id="736172at2"/>
<evidence type="ECO:0000256" key="1">
    <source>
        <dbReference type="SAM" id="SignalP"/>
    </source>
</evidence>
<keyword evidence="1" id="KW-0732">Signal</keyword>
<feature type="signal peptide" evidence="1">
    <location>
        <begin position="1"/>
        <end position="21"/>
    </location>
</feature>
<organism evidence="2 3">
    <name type="scientific">Dyadobacter psychrotolerans</name>
    <dbReference type="NCBI Taxonomy" id="2541721"/>
    <lineage>
        <taxon>Bacteria</taxon>
        <taxon>Pseudomonadati</taxon>
        <taxon>Bacteroidota</taxon>
        <taxon>Cytophagia</taxon>
        <taxon>Cytophagales</taxon>
        <taxon>Spirosomataceae</taxon>
        <taxon>Dyadobacter</taxon>
    </lineage>
</organism>
<keyword evidence="3" id="KW-1185">Reference proteome</keyword>
<name>A0A4R5D8K9_9BACT</name>
<evidence type="ECO:0000313" key="2">
    <source>
        <dbReference type="EMBL" id="TDE08071.1"/>
    </source>
</evidence>
<dbReference type="Proteomes" id="UP000294850">
    <property type="component" value="Unassembled WGS sequence"/>
</dbReference>
<dbReference type="EMBL" id="SMFL01000030">
    <property type="protein sequence ID" value="TDE08071.1"/>
    <property type="molecule type" value="Genomic_DNA"/>
</dbReference>
<reference evidence="2 3" key="1">
    <citation type="submission" date="2019-03" db="EMBL/GenBank/DDBJ databases">
        <title>Dyadobacter AR-3-6 sp. nov., isolated from arctic soil.</title>
        <authorList>
            <person name="Chaudhary D.K."/>
        </authorList>
    </citation>
    <scope>NUCLEOTIDE SEQUENCE [LARGE SCALE GENOMIC DNA]</scope>
    <source>
        <strain evidence="2 3">AR-3-6</strain>
    </source>
</reference>
<gene>
    <name evidence="2" type="ORF">E0F88_33200</name>
</gene>
<proteinExistence type="predicted"/>
<protein>
    <submittedName>
        <fullName evidence="2">DUF4374 domain-containing protein</fullName>
    </submittedName>
</protein>
<comment type="caution">
    <text evidence="2">The sequence shown here is derived from an EMBL/GenBank/DDBJ whole genome shotgun (WGS) entry which is preliminary data.</text>
</comment>
<evidence type="ECO:0000313" key="3">
    <source>
        <dbReference type="Proteomes" id="UP000294850"/>
    </source>
</evidence>
<feature type="chain" id="PRO_5020804088" evidence="1">
    <location>
        <begin position="22"/>
        <end position="401"/>
    </location>
</feature>
<dbReference type="AlphaFoldDB" id="A0A4R5D8K9"/>
<accession>A0A4R5D8K9</accession>
<sequence>MLNWIRIIFLLSIPVLFQTCAGQEEFKNKKYSFVVRSTDEKSYIWQTNNLDSGVVNPIEKGVWLDGPSRIWYYLIVKNGFYYYVDSKSEFFVKAEVQDARFVHLDSIPLTDFGYPDNSLFIDEDTVFLISHSLGLRPKKFAKVNVKMMTATVGTLPIPGPVKPFDNMSVGFEMWRNNYLWIGYTYHYSNRDMGYGSSDTVYVARMTYPGMKLEHIDKDARSTYPGNVNTAQQNTFKDEKGDFYFLSCPGIVRGANPDQPTAIYRIKANTTRVDSSYFFNISASKIQNHAYGLWYLGNNKALLRSERKDLFKNYKDHYLVPHIEYFEVDLLNMQVQKLNLPLDRGSSRTCVLVENEKAYITINDGKGNNDVWIYQTKNQSLKKGLHFEGNIDYIFRLERLNE</sequence>
<dbReference type="RefSeq" id="WP_131963053.1">
    <property type="nucleotide sequence ID" value="NZ_SMFL01000030.1"/>
</dbReference>